<evidence type="ECO:0000313" key="5">
    <source>
        <dbReference type="Proteomes" id="UP000032670"/>
    </source>
</evidence>
<dbReference type="RefSeq" id="WP_179193272.1">
    <property type="nucleotide sequence ID" value="NZ_BAMX01000007.1"/>
</dbReference>
<protein>
    <submittedName>
        <fullName evidence="3">Uncharacterized protein</fullName>
    </submittedName>
</protein>
<name>A0A251ZYY4_9PROT</name>
<reference evidence="2 5" key="1">
    <citation type="submission" date="2012-11" db="EMBL/GenBank/DDBJ databases">
        <title>Whole genome sequence of Acetobacter orientalis 21F-2.</title>
        <authorList>
            <person name="Azuma Y."/>
            <person name="Higashiura N."/>
            <person name="Hirakawa H."/>
            <person name="Matsushita K."/>
        </authorList>
    </citation>
    <scope>NUCLEOTIDE SEQUENCE [LARGE SCALE GENOMIC DNA]</scope>
    <source>
        <strain evidence="2 5">21F-2</strain>
    </source>
</reference>
<evidence type="ECO:0000313" key="6">
    <source>
        <dbReference type="Proteomes" id="UP000194639"/>
    </source>
</evidence>
<accession>A0A0D6NI96</accession>
<organism evidence="3 6">
    <name type="scientific">Acetobacter orientalis</name>
    <dbReference type="NCBI Taxonomy" id="146474"/>
    <lineage>
        <taxon>Bacteria</taxon>
        <taxon>Pseudomonadati</taxon>
        <taxon>Pseudomonadota</taxon>
        <taxon>Alphaproteobacteria</taxon>
        <taxon>Acetobacterales</taxon>
        <taxon>Acetobacteraceae</taxon>
        <taxon>Acetobacter</taxon>
    </lineage>
</organism>
<dbReference type="Proteomes" id="UP000194639">
    <property type="component" value="Unassembled WGS sequence"/>
</dbReference>
<dbReference type="EMBL" id="JOOY01000047">
    <property type="protein sequence ID" value="OUJ01379.1"/>
    <property type="molecule type" value="Genomic_DNA"/>
</dbReference>
<dbReference type="KEGG" id="aot:AcetOri_orf02741"/>
<evidence type="ECO:0000313" key="3">
    <source>
        <dbReference type="EMBL" id="OUI79878.1"/>
    </source>
</evidence>
<evidence type="ECO:0000313" key="1">
    <source>
        <dbReference type="EMBL" id="BBC80177.1"/>
    </source>
</evidence>
<dbReference type="GeneID" id="76203496"/>
<accession>A0A251ZYY4</accession>
<reference evidence="1 8" key="3">
    <citation type="submission" date="2018-02" db="EMBL/GenBank/DDBJ databases">
        <title>Acetobacter orientalis genome.</title>
        <authorList>
            <person name="Nakashima N."/>
            <person name="Tamura T."/>
        </authorList>
    </citation>
    <scope>NUCLEOTIDE SEQUENCE [LARGE SCALE GENOMIC DNA]</scope>
    <source>
        <strain evidence="1 8">FAN1</strain>
    </source>
</reference>
<dbReference type="Proteomes" id="UP000032670">
    <property type="component" value="Unassembled WGS sequence"/>
</dbReference>
<evidence type="ECO:0000313" key="4">
    <source>
        <dbReference type="EMBL" id="OUJ01379.1"/>
    </source>
</evidence>
<evidence type="ECO:0000313" key="2">
    <source>
        <dbReference type="EMBL" id="GAN65350.1"/>
    </source>
</evidence>
<evidence type="ECO:0000313" key="8">
    <source>
        <dbReference type="Proteomes" id="UP000270034"/>
    </source>
</evidence>
<evidence type="ECO:0000313" key="7">
    <source>
        <dbReference type="Proteomes" id="UP000194999"/>
    </source>
</evidence>
<keyword evidence="5" id="KW-1185">Reference proteome</keyword>
<dbReference type="AlphaFoldDB" id="A0A251ZYY4"/>
<dbReference type="EMBL" id="AP018515">
    <property type="protein sequence ID" value="BBC80177.1"/>
    <property type="molecule type" value="Genomic_DNA"/>
</dbReference>
<dbReference type="EMBL" id="JOMO01000047">
    <property type="protein sequence ID" value="OUI79878.1"/>
    <property type="molecule type" value="Genomic_DNA"/>
</dbReference>
<sequence length="67" mass="7120">MLASKIIEIDGVFLGTAIVSGGAAGLRFYAAHDSVRALHNVVEPDLAGLSLQVAYQFRQNRKALAAH</sequence>
<dbReference type="Proteomes" id="UP000270034">
    <property type="component" value="Chromosome"/>
</dbReference>
<dbReference type="Proteomes" id="UP000194999">
    <property type="component" value="Unassembled WGS sequence"/>
</dbReference>
<dbReference type="EMBL" id="BAMX01000007">
    <property type="protein sequence ID" value="GAN65350.1"/>
    <property type="molecule type" value="Genomic_DNA"/>
</dbReference>
<proteinExistence type="predicted"/>
<reference evidence="6 7" key="2">
    <citation type="submission" date="2014-06" db="EMBL/GenBank/DDBJ databases">
        <authorList>
            <person name="Ju J."/>
            <person name="Zhang J."/>
        </authorList>
    </citation>
    <scope>NUCLEOTIDE SEQUENCE [LARGE SCALE GENOMIC DNA]</scope>
    <source>
        <strain evidence="3">DmW_045</strain>
        <strain evidence="4">DmW_048</strain>
    </source>
</reference>
<gene>
    <name evidence="2" type="ORF">Abor_007_098</name>
    <name evidence="1" type="ORF">AcetOrient_orf02741</name>
    <name evidence="3" type="ORF">HK12_11410</name>
    <name evidence="4" type="ORF">HK15_08335</name>
</gene>